<keyword evidence="4" id="KW-1185">Reference proteome</keyword>
<dbReference type="Proteomes" id="UP000017246">
    <property type="component" value="Unassembled WGS sequence"/>
</dbReference>
<organism evidence="3 4">
    <name type="scientific">Echinococcus multilocularis</name>
    <name type="common">Fox tapeworm</name>
    <dbReference type="NCBI Taxonomy" id="6211"/>
    <lineage>
        <taxon>Eukaryota</taxon>
        <taxon>Metazoa</taxon>
        <taxon>Spiralia</taxon>
        <taxon>Lophotrochozoa</taxon>
        <taxon>Platyhelminthes</taxon>
        <taxon>Cestoda</taxon>
        <taxon>Eucestoda</taxon>
        <taxon>Cyclophyllidea</taxon>
        <taxon>Taeniidae</taxon>
        <taxon>Echinococcus</taxon>
    </lineage>
</organism>
<feature type="signal peptide" evidence="2">
    <location>
        <begin position="1"/>
        <end position="17"/>
    </location>
</feature>
<proteinExistence type="predicted"/>
<name>A0A068XXQ7_ECHMU</name>
<gene>
    <name evidence="3" type="ORF">EmuJ_000422700</name>
</gene>
<dbReference type="EMBL" id="LN902843">
    <property type="protein sequence ID" value="CDS37000.1"/>
    <property type="molecule type" value="Genomic_DNA"/>
</dbReference>
<evidence type="ECO:0000256" key="1">
    <source>
        <dbReference type="SAM" id="MobiDB-lite"/>
    </source>
</evidence>
<evidence type="ECO:0000256" key="2">
    <source>
        <dbReference type="SAM" id="SignalP"/>
    </source>
</evidence>
<keyword evidence="2" id="KW-0732">Signal</keyword>
<sequence length="138" mass="15379">MNKIIILLLFIIALTWLGTLDVYKGQRWPSAREEPSYTRLPPPLPNSSSPPASRKLGNRTKVTASFTWLKSGHLAVLGRSWLENLCGSQPKFPKNIAVVVSTLTEFLYCHTTSAILAIVHSPLPLERLYLSSESSFVE</sequence>
<evidence type="ECO:0000313" key="4">
    <source>
        <dbReference type="Proteomes" id="UP000017246"/>
    </source>
</evidence>
<protein>
    <submittedName>
        <fullName evidence="3">Expressed protein</fullName>
    </submittedName>
</protein>
<reference evidence="3" key="1">
    <citation type="journal article" date="2013" name="Nature">
        <title>The genomes of four tapeworm species reveal adaptations to parasitism.</title>
        <authorList>
            <person name="Tsai I.J."/>
            <person name="Zarowiecki M."/>
            <person name="Holroyd N."/>
            <person name="Garciarrubio A."/>
            <person name="Sanchez-Flores A."/>
            <person name="Brooks K.L."/>
            <person name="Tracey A."/>
            <person name="Bobes R.J."/>
            <person name="Fragoso G."/>
            <person name="Sciutto E."/>
            <person name="Aslett M."/>
            <person name="Beasley H."/>
            <person name="Bennett H.M."/>
            <person name="Cai J."/>
            <person name="Camicia F."/>
            <person name="Clark R."/>
            <person name="Cucher M."/>
            <person name="De Silva N."/>
            <person name="Day T.A."/>
            <person name="Deplazes P."/>
            <person name="Estrada K."/>
            <person name="Fernandez C."/>
            <person name="Holland P.W."/>
            <person name="Hou J."/>
            <person name="Hu S."/>
            <person name="Huckvale T."/>
            <person name="Hung S.S."/>
            <person name="Kamenetzky L."/>
            <person name="Keane J.A."/>
            <person name="Kiss F."/>
            <person name="Koziol U."/>
            <person name="Lambert O."/>
            <person name="Liu K."/>
            <person name="Luo X."/>
            <person name="Luo Y."/>
            <person name="Macchiaroli N."/>
            <person name="Nichol S."/>
            <person name="Paps J."/>
            <person name="Parkinson J."/>
            <person name="Pouchkina-Stantcheva N."/>
            <person name="Riddiford N."/>
            <person name="Rosenzvit M."/>
            <person name="Salinas G."/>
            <person name="Wasmuth J.D."/>
            <person name="Zamanian M."/>
            <person name="Zheng Y."/>
            <person name="Cai X."/>
            <person name="Soberon X."/>
            <person name="Olson P.D."/>
            <person name="Laclette J.P."/>
            <person name="Brehm K."/>
            <person name="Berriman M."/>
            <person name="Garciarrubio A."/>
            <person name="Bobes R.J."/>
            <person name="Fragoso G."/>
            <person name="Sanchez-Flores A."/>
            <person name="Estrada K."/>
            <person name="Cevallos M.A."/>
            <person name="Morett E."/>
            <person name="Gonzalez V."/>
            <person name="Portillo T."/>
            <person name="Ochoa-Leyva A."/>
            <person name="Jose M.V."/>
            <person name="Sciutto E."/>
            <person name="Landa A."/>
            <person name="Jimenez L."/>
            <person name="Valdes V."/>
            <person name="Carrero J.C."/>
            <person name="Larralde C."/>
            <person name="Morales-Montor J."/>
            <person name="Limon-Lason J."/>
            <person name="Soberon X."/>
            <person name="Laclette J.P."/>
        </authorList>
    </citation>
    <scope>NUCLEOTIDE SEQUENCE [LARGE SCALE GENOMIC DNA]</scope>
</reference>
<reference evidence="3" key="2">
    <citation type="submission" date="2015-11" db="EMBL/GenBank/DDBJ databases">
        <authorList>
            <person name="Zhang Y."/>
            <person name="Guo Z."/>
        </authorList>
    </citation>
    <scope>NUCLEOTIDE SEQUENCE</scope>
</reference>
<evidence type="ECO:0000313" key="3">
    <source>
        <dbReference type="EMBL" id="CDS37000.1"/>
    </source>
</evidence>
<feature type="region of interest" description="Disordered" evidence="1">
    <location>
        <begin position="33"/>
        <end position="57"/>
    </location>
</feature>
<dbReference type="AlphaFoldDB" id="A0A068XXQ7"/>
<accession>A0A068XXQ7</accession>
<feature type="chain" id="PRO_5009741381" evidence="2">
    <location>
        <begin position="18"/>
        <end position="138"/>
    </location>
</feature>